<keyword evidence="4" id="KW-0067">ATP-binding</keyword>
<proteinExistence type="predicted"/>
<dbReference type="InterPro" id="IPR027417">
    <property type="entry name" value="P-loop_NTPase"/>
</dbReference>
<dbReference type="FunFam" id="3.10.20.30:FF:000001">
    <property type="entry name" value="Ribosome-binding ATPase YchF"/>
    <property type="match status" value="1"/>
</dbReference>
<keyword evidence="2" id="KW-0479">Metal-binding</keyword>
<dbReference type="InterPro" id="IPR006073">
    <property type="entry name" value="GTP-bd"/>
</dbReference>
<dbReference type="InterPro" id="IPR012676">
    <property type="entry name" value="TGS-like"/>
</dbReference>
<dbReference type="GO" id="GO:0005737">
    <property type="term" value="C:cytoplasm"/>
    <property type="evidence" value="ECO:0007669"/>
    <property type="project" value="TreeGrafter"/>
</dbReference>
<organism evidence="6">
    <name type="scientific">marine sediment metagenome</name>
    <dbReference type="NCBI Taxonomy" id="412755"/>
    <lineage>
        <taxon>unclassified sequences</taxon>
        <taxon>metagenomes</taxon>
        <taxon>ecological metagenomes</taxon>
    </lineage>
</organism>
<dbReference type="InterPro" id="IPR012675">
    <property type="entry name" value="Beta-grasp_dom_sf"/>
</dbReference>
<evidence type="ECO:0000256" key="1">
    <source>
        <dbReference type="ARBA" id="ARBA00001946"/>
    </source>
</evidence>
<dbReference type="GO" id="GO:0016887">
    <property type="term" value="F:ATP hydrolysis activity"/>
    <property type="evidence" value="ECO:0007669"/>
    <property type="project" value="InterPro"/>
</dbReference>
<evidence type="ECO:0000256" key="2">
    <source>
        <dbReference type="ARBA" id="ARBA00022723"/>
    </source>
</evidence>
<evidence type="ECO:0000259" key="5">
    <source>
        <dbReference type="PROSITE" id="PS51880"/>
    </source>
</evidence>
<dbReference type="PROSITE" id="PS51880">
    <property type="entry name" value="TGS"/>
    <property type="match status" value="1"/>
</dbReference>
<dbReference type="NCBIfam" id="TIGR00092">
    <property type="entry name" value="redox-regulated ATPase YchF"/>
    <property type="match status" value="1"/>
</dbReference>
<feature type="non-terminal residue" evidence="6">
    <location>
        <position position="1"/>
    </location>
</feature>
<dbReference type="GO" id="GO:0005524">
    <property type="term" value="F:ATP binding"/>
    <property type="evidence" value="ECO:0007669"/>
    <property type="project" value="UniProtKB-KW"/>
</dbReference>
<protein>
    <recommendedName>
        <fullName evidence="5">TGS domain-containing protein</fullName>
    </recommendedName>
</protein>
<evidence type="ECO:0000313" key="6">
    <source>
        <dbReference type="EMBL" id="GAI64887.1"/>
    </source>
</evidence>
<dbReference type="InterPro" id="IPR004396">
    <property type="entry name" value="ATPase_YchF/OLA1"/>
</dbReference>
<dbReference type="InterPro" id="IPR013029">
    <property type="entry name" value="YchF_C"/>
</dbReference>
<dbReference type="SUPFAM" id="SSF81271">
    <property type="entry name" value="TGS-like"/>
    <property type="match status" value="1"/>
</dbReference>
<reference evidence="6" key="1">
    <citation type="journal article" date="2014" name="Front. Microbiol.">
        <title>High frequency of phylogenetically diverse reductive dehalogenase-homologous genes in deep subseafloor sedimentary metagenomes.</title>
        <authorList>
            <person name="Kawai M."/>
            <person name="Futagami T."/>
            <person name="Toyoda A."/>
            <person name="Takaki Y."/>
            <person name="Nishi S."/>
            <person name="Hori S."/>
            <person name="Arai W."/>
            <person name="Tsubouchi T."/>
            <person name="Morono Y."/>
            <person name="Uchiyama I."/>
            <person name="Ito T."/>
            <person name="Fujiyama A."/>
            <person name="Inagaki F."/>
            <person name="Takami H."/>
        </authorList>
    </citation>
    <scope>NUCLEOTIDE SEQUENCE</scope>
    <source>
        <strain evidence="6">Expedition CK06-06</strain>
    </source>
</reference>
<dbReference type="GO" id="GO:0005525">
    <property type="term" value="F:GTP binding"/>
    <property type="evidence" value="ECO:0007669"/>
    <property type="project" value="InterPro"/>
</dbReference>
<dbReference type="GO" id="GO:0046872">
    <property type="term" value="F:metal ion binding"/>
    <property type="evidence" value="ECO:0007669"/>
    <property type="project" value="UniProtKB-KW"/>
</dbReference>
<evidence type="ECO:0000256" key="4">
    <source>
        <dbReference type="ARBA" id="ARBA00022840"/>
    </source>
</evidence>
<dbReference type="SUPFAM" id="SSF52540">
    <property type="entry name" value="P-loop containing nucleoside triphosphate hydrolases"/>
    <property type="match status" value="1"/>
</dbReference>
<dbReference type="CDD" id="cd04867">
    <property type="entry name" value="TGS_YchF_OLA1"/>
    <property type="match status" value="1"/>
</dbReference>
<feature type="domain" description="TGS" evidence="5">
    <location>
        <begin position="279"/>
        <end position="362"/>
    </location>
</feature>
<comment type="caution">
    <text evidence="6">The sequence shown here is derived from an EMBL/GenBank/DDBJ whole genome shotgun (WGS) entry which is preliminary data.</text>
</comment>
<dbReference type="InterPro" id="IPR023192">
    <property type="entry name" value="TGS-like_dom_sf"/>
</dbReference>
<dbReference type="Gene3D" id="3.40.50.300">
    <property type="entry name" value="P-loop containing nucleotide triphosphate hydrolases"/>
    <property type="match status" value="1"/>
</dbReference>
<dbReference type="PANTHER" id="PTHR23305">
    <property type="entry name" value="OBG GTPASE FAMILY"/>
    <property type="match status" value="1"/>
</dbReference>
<accession>X1Q8R9</accession>
<name>X1Q8R9_9ZZZZ</name>
<gene>
    <name evidence="6" type="ORF">S12H4_05604</name>
</gene>
<dbReference type="Gene3D" id="3.10.20.30">
    <property type="match status" value="1"/>
</dbReference>
<dbReference type="EMBL" id="BARW01001874">
    <property type="protein sequence ID" value="GAI64887.1"/>
    <property type="molecule type" value="Genomic_DNA"/>
</dbReference>
<dbReference type="AlphaFoldDB" id="X1Q8R9"/>
<dbReference type="Gene3D" id="1.10.150.300">
    <property type="entry name" value="TGS-like domain"/>
    <property type="match status" value="1"/>
</dbReference>
<sequence length="364" mass="40388">NKMVDIGIIGLAKSGRTTVFNALTKGKADTEGVVSHTRIAKVPEPRLKMLADMLHPKRVVLAEVTYHDIDASAKGLVKEKDISGQFLTQLSNVDALINVVRAFTDESIPHIEGSVDVERDITTIDLELAFSDLALLERRLQRIEISLKGAKQPERQGLLREQEMLMKVKADLEKDMPIRELKLTTGEARVMANYQFLSAKPLLIVVNIGENQLPQAVSLEAELNSHYSRPKCRIITLCGKLEMELAQLDNSAAEGFRAEFGIKESGLDRTIKLSYELLGLISFFTTASGEVKAWSIQNGTSTLRAAGKIHSDMERGFIRAEVISYDDLVKCGSVAEARKRGFLRLEGKDYIVQDGDVITFLFNV</sequence>
<dbReference type="InterPro" id="IPR004095">
    <property type="entry name" value="TGS"/>
</dbReference>
<evidence type="ECO:0000256" key="3">
    <source>
        <dbReference type="ARBA" id="ARBA00022741"/>
    </source>
</evidence>
<dbReference type="Pfam" id="PF06071">
    <property type="entry name" value="YchF-GTPase_C"/>
    <property type="match status" value="1"/>
</dbReference>
<comment type="cofactor">
    <cofactor evidence="1">
        <name>Mg(2+)</name>
        <dbReference type="ChEBI" id="CHEBI:18420"/>
    </cofactor>
</comment>
<dbReference type="PIRSF" id="PIRSF006641">
    <property type="entry name" value="CHP00092"/>
    <property type="match status" value="1"/>
</dbReference>
<dbReference type="PRINTS" id="PR00326">
    <property type="entry name" value="GTP1OBG"/>
</dbReference>
<keyword evidence="3" id="KW-0547">Nucleotide-binding</keyword>
<dbReference type="PANTHER" id="PTHR23305:SF18">
    <property type="entry name" value="OBG-TYPE G DOMAIN-CONTAINING PROTEIN"/>
    <property type="match status" value="1"/>
</dbReference>